<accession>A0A7V9Z595</accession>
<proteinExistence type="predicted"/>
<dbReference type="EMBL" id="JACDUT010000002">
    <property type="protein sequence ID" value="MBA2874289.1"/>
    <property type="molecule type" value="Genomic_DNA"/>
</dbReference>
<keyword evidence="2" id="KW-1185">Reference proteome</keyword>
<gene>
    <name evidence="1" type="ORF">HNR31_001059</name>
</gene>
<dbReference type="AlphaFoldDB" id="A0A7V9Z595"/>
<protein>
    <submittedName>
        <fullName evidence="1">Uncharacterized protein</fullName>
    </submittedName>
</protein>
<dbReference type="Proteomes" id="UP000523087">
    <property type="component" value="Unassembled WGS sequence"/>
</dbReference>
<comment type="caution">
    <text evidence="1">The sequence shown here is derived from an EMBL/GenBank/DDBJ whole genome shotgun (WGS) entry which is preliminary data.</text>
</comment>
<name>A0A7V9Z595_9BACL</name>
<organism evidence="1 2">
    <name type="scientific">Thermaerobacillus caldiproteolyticus</name>
    <dbReference type="NCBI Taxonomy" id="247480"/>
    <lineage>
        <taxon>Bacteria</taxon>
        <taxon>Bacillati</taxon>
        <taxon>Bacillota</taxon>
        <taxon>Bacilli</taxon>
        <taxon>Bacillales</taxon>
        <taxon>Anoxybacillaceae</taxon>
        <taxon>Thermaerobacillus</taxon>
    </lineage>
</organism>
<sequence length="47" mass="5222">MIKKIQLSLTFNNAKKAKLFTVRSPKIVSLNPKAPLAQRGEQLSKNA</sequence>
<evidence type="ECO:0000313" key="2">
    <source>
        <dbReference type="Proteomes" id="UP000523087"/>
    </source>
</evidence>
<evidence type="ECO:0000313" key="1">
    <source>
        <dbReference type="EMBL" id="MBA2874289.1"/>
    </source>
</evidence>
<reference evidence="1 2" key="1">
    <citation type="submission" date="2020-07" db="EMBL/GenBank/DDBJ databases">
        <title>Genomic Encyclopedia of Type Strains, Phase IV (KMG-IV): sequencing the most valuable type-strain genomes for metagenomic binning, comparative biology and taxonomic classification.</title>
        <authorList>
            <person name="Goeker M."/>
        </authorList>
    </citation>
    <scope>NUCLEOTIDE SEQUENCE [LARGE SCALE GENOMIC DNA]</scope>
    <source>
        <strain evidence="1 2">DSM 15730</strain>
    </source>
</reference>
<dbReference type="RefSeq" id="WP_181555205.1">
    <property type="nucleotide sequence ID" value="NZ_JACDUT010000002.1"/>
</dbReference>